<comment type="caution">
    <text evidence="2">The sequence shown here is derived from an EMBL/GenBank/DDBJ whole genome shotgun (WGS) entry which is preliminary data.</text>
</comment>
<dbReference type="InterPro" id="IPR036255">
    <property type="entry name" value="YgfB-like_sf"/>
</dbReference>
<keyword evidence="3" id="KW-1185">Reference proteome</keyword>
<dbReference type="NCBIfam" id="TIGR02292">
    <property type="entry name" value="ygfB_yecA"/>
    <property type="match status" value="1"/>
</dbReference>
<dbReference type="SUPFAM" id="SSF101327">
    <property type="entry name" value="YgfB-like"/>
    <property type="match status" value="1"/>
</dbReference>
<comment type="similarity">
    <text evidence="1">Belongs to the UPF0149 family.</text>
</comment>
<sequence>MTNQELTATLHYDTVTEVLKKHNIIVDAAEVHGILCGMLAGGMNIDDQEWIEALADVIHQGEVIPPEAQSLIEKMFDRICQELIEADFALTLCLPHDSTPINERGSAFVNWVQGFLLGFALHQNDLTACSPETKEALEDFSDIVKLDEEMEASEESERALFEVLEYVRIGAMLCFNELGKSIIDSKHESPSVH</sequence>
<dbReference type="RefSeq" id="WP_006006551.1">
    <property type="nucleotide sequence ID" value="NZ_BAET01000028.1"/>
</dbReference>
<reference evidence="2 3" key="1">
    <citation type="journal article" date="2012" name="J. Bacteriol.">
        <title>Genome sequence of proteorhodopsin-containing sea ice bacterium Glaciecola punicea ACAM 611T.</title>
        <authorList>
            <person name="Qin Q.-L."/>
            <person name="Xie B.-B."/>
            <person name="Shu Y.-L."/>
            <person name="Rong J.-C."/>
            <person name="Zhao D.-L."/>
            <person name="Zhang X.-Y."/>
            <person name="Chen X.-L."/>
            <person name="Zhou B.-C."/>
            <person name="Zhanga Y.-Z."/>
        </authorList>
    </citation>
    <scope>NUCLEOTIDE SEQUENCE [LARGE SCALE GENOMIC DNA]</scope>
    <source>
        <strain evidence="2 3">ACAM 611</strain>
    </source>
</reference>
<evidence type="ECO:0000313" key="3">
    <source>
        <dbReference type="Proteomes" id="UP000053586"/>
    </source>
</evidence>
<dbReference type="Pfam" id="PF03695">
    <property type="entry name" value="UPF0149"/>
    <property type="match status" value="1"/>
</dbReference>
<gene>
    <name evidence="2" type="ORF">GPUN_2310</name>
</gene>
<name>H5TDP8_9ALTE</name>
<protein>
    <submittedName>
        <fullName evidence="2">YecA family protein</fullName>
    </submittedName>
</protein>
<accession>H5TDP8</accession>
<evidence type="ECO:0000256" key="1">
    <source>
        <dbReference type="ARBA" id="ARBA00038308"/>
    </source>
</evidence>
<dbReference type="OrthoDB" id="9783391at2"/>
<dbReference type="GO" id="GO:0005829">
    <property type="term" value="C:cytosol"/>
    <property type="evidence" value="ECO:0007669"/>
    <property type="project" value="TreeGrafter"/>
</dbReference>
<dbReference type="InterPro" id="IPR011978">
    <property type="entry name" value="YgfB-like"/>
</dbReference>
<reference evidence="2 3" key="2">
    <citation type="journal article" date="2017" name="Antonie Van Leeuwenhoek">
        <title>Rhizobium rhizosphaerae sp. nov., a novel species isolated from rice rhizosphere.</title>
        <authorList>
            <person name="Zhao J.J."/>
            <person name="Zhang J."/>
            <person name="Zhang R.J."/>
            <person name="Zhang C.W."/>
            <person name="Yin H.Q."/>
            <person name="Zhang X.X."/>
        </authorList>
    </citation>
    <scope>NUCLEOTIDE SEQUENCE [LARGE SCALE GENOMIC DNA]</scope>
    <source>
        <strain evidence="2 3">ACAM 611</strain>
    </source>
</reference>
<dbReference type="STRING" id="56804.BAE46_05400"/>
<dbReference type="EMBL" id="BAET01000028">
    <property type="protein sequence ID" value="GAB56425.1"/>
    <property type="molecule type" value="Genomic_DNA"/>
</dbReference>
<dbReference type="Proteomes" id="UP000053586">
    <property type="component" value="Unassembled WGS sequence"/>
</dbReference>
<dbReference type="PANTHER" id="PTHR37528">
    <property type="entry name" value="UPF0149 PROTEIN YGFB"/>
    <property type="match status" value="1"/>
</dbReference>
<evidence type="ECO:0000313" key="2">
    <source>
        <dbReference type="EMBL" id="GAB56425.1"/>
    </source>
</evidence>
<dbReference type="Gene3D" id="1.20.120.740">
    <property type="entry name" value="YgfB uncharacterised protein family UPF0149, PF03695"/>
    <property type="match status" value="1"/>
</dbReference>
<dbReference type="eggNOG" id="COG3079">
    <property type="taxonomic scope" value="Bacteria"/>
</dbReference>
<dbReference type="AlphaFoldDB" id="H5TDP8"/>
<organism evidence="2 3">
    <name type="scientific">Glaciecola punicea ACAM 611</name>
    <dbReference type="NCBI Taxonomy" id="1121923"/>
    <lineage>
        <taxon>Bacteria</taxon>
        <taxon>Pseudomonadati</taxon>
        <taxon>Pseudomonadota</taxon>
        <taxon>Gammaproteobacteria</taxon>
        <taxon>Alteromonadales</taxon>
        <taxon>Alteromonadaceae</taxon>
        <taxon>Glaciecola</taxon>
    </lineage>
</organism>
<dbReference type="PANTHER" id="PTHR37528:SF1">
    <property type="entry name" value="UPF0149 PROTEIN YGFB"/>
    <property type="match status" value="1"/>
</dbReference>
<proteinExistence type="inferred from homology"/>